<proteinExistence type="predicted"/>
<evidence type="ECO:0000313" key="5">
    <source>
        <dbReference type="Proteomes" id="UP000324241"/>
    </source>
</evidence>
<dbReference type="InterPro" id="IPR036047">
    <property type="entry name" value="F-box-like_dom_sf"/>
</dbReference>
<keyword evidence="4" id="KW-1185">Reference proteome</keyword>
<dbReference type="InterPro" id="IPR001810">
    <property type="entry name" value="F-box_dom"/>
</dbReference>
<sequence length="310" mass="35034">MFSVRDGLPVEIVCHIVRSLDPFDALRFSYTSRRLYRVIRGFDAYWQCYRFRGAEDFITKRQQGAVGLIRHMVAYPGPNIDVAAFESILRVLESESIWCIDEYKDAIRRAQGLGFSSTVWLHSRRVISQSISLSIAVGAFECAGEGMQLLDEIGSLVSQPMEYQQWLSPIQETLSHAAHAGAYRLFAQGMVFLEDIVVRMELKVDYGQWVQPLSHSSTRWASLGEWNKFQQTTSLLEYIARRAGRRIDYTKWMQPIGKAISRSTLIGAWESVEMGRQILRHVSLKAEGNKAAPSNNITDGRVGVCSTSAA</sequence>
<gene>
    <name evidence="2" type="ORF">ATNIH1004_011659</name>
    <name evidence="3" type="ORF">EYZ11_012307</name>
</gene>
<dbReference type="Proteomes" id="UP000324241">
    <property type="component" value="Unassembled WGS sequence"/>
</dbReference>
<dbReference type="SUPFAM" id="SSF81383">
    <property type="entry name" value="F-box domain"/>
    <property type="match status" value="1"/>
</dbReference>
<name>A0A4S3J0L3_9EURO</name>
<dbReference type="PROSITE" id="PS50181">
    <property type="entry name" value="FBOX"/>
    <property type="match status" value="1"/>
</dbReference>
<organism evidence="3 4">
    <name type="scientific">Aspergillus tanneri</name>
    <dbReference type="NCBI Taxonomy" id="1220188"/>
    <lineage>
        <taxon>Eukaryota</taxon>
        <taxon>Fungi</taxon>
        <taxon>Dikarya</taxon>
        <taxon>Ascomycota</taxon>
        <taxon>Pezizomycotina</taxon>
        <taxon>Eurotiomycetes</taxon>
        <taxon>Eurotiomycetidae</taxon>
        <taxon>Eurotiales</taxon>
        <taxon>Aspergillaceae</taxon>
        <taxon>Aspergillus</taxon>
        <taxon>Aspergillus subgen. Circumdati</taxon>
    </lineage>
</organism>
<reference evidence="2 5" key="2">
    <citation type="submission" date="2019-08" db="EMBL/GenBank/DDBJ databases">
        <title>The genome sequence of a newly discovered highly antifungal drug resistant Aspergillus species, Aspergillus tanneri NIH 1004.</title>
        <authorList>
            <person name="Mounaud S."/>
            <person name="Singh I."/>
            <person name="Joardar V."/>
            <person name="Pakala S."/>
            <person name="Pakala S."/>
            <person name="Venepally P."/>
            <person name="Chung J.K."/>
            <person name="Losada L."/>
            <person name="Nierman W.C."/>
        </authorList>
    </citation>
    <scope>NUCLEOTIDE SEQUENCE [LARGE SCALE GENOMIC DNA]</scope>
    <source>
        <strain evidence="2 5">NIH1004</strain>
    </source>
</reference>
<dbReference type="Pfam" id="PF00646">
    <property type="entry name" value="F-box"/>
    <property type="match status" value="1"/>
</dbReference>
<comment type="caution">
    <text evidence="3">The sequence shown here is derived from an EMBL/GenBank/DDBJ whole genome shotgun (WGS) entry which is preliminary data.</text>
</comment>
<dbReference type="SMART" id="SM00256">
    <property type="entry name" value="FBOX"/>
    <property type="match status" value="1"/>
</dbReference>
<dbReference type="VEuPathDB" id="FungiDB:EYZ11_012307"/>
<dbReference type="CDD" id="cd09917">
    <property type="entry name" value="F-box_SF"/>
    <property type="match status" value="1"/>
</dbReference>
<evidence type="ECO:0000259" key="1">
    <source>
        <dbReference type="PROSITE" id="PS50181"/>
    </source>
</evidence>
<dbReference type="Proteomes" id="UP000308092">
    <property type="component" value="Unassembled WGS sequence"/>
</dbReference>
<dbReference type="OrthoDB" id="10467321at2759"/>
<dbReference type="EMBL" id="SOSA01000896">
    <property type="protein sequence ID" value="THC88246.1"/>
    <property type="molecule type" value="Genomic_DNA"/>
</dbReference>
<evidence type="ECO:0000313" key="2">
    <source>
        <dbReference type="EMBL" id="KAA8641523.1"/>
    </source>
</evidence>
<dbReference type="AlphaFoldDB" id="A0A4S3J0L3"/>
<evidence type="ECO:0000313" key="4">
    <source>
        <dbReference type="Proteomes" id="UP000308092"/>
    </source>
</evidence>
<evidence type="ECO:0000313" key="3">
    <source>
        <dbReference type="EMBL" id="THC88246.1"/>
    </source>
</evidence>
<protein>
    <recommendedName>
        <fullName evidence="1">F-box domain-containing protein</fullName>
    </recommendedName>
</protein>
<reference evidence="3 4" key="1">
    <citation type="submission" date="2019-03" db="EMBL/GenBank/DDBJ databases">
        <title>The genome sequence of a newly discovered highly antifungal drug resistant Aspergillus species, Aspergillus tanneri NIH 1004.</title>
        <authorList>
            <person name="Mounaud S."/>
            <person name="Singh I."/>
            <person name="Joardar V."/>
            <person name="Pakala S."/>
            <person name="Pakala S."/>
            <person name="Venepally P."/>
            <person name="Hoover J."/>
            <person name="Nierman W."/>
            <person name="Chung J."/>
            <person name="Losada L."/>
        </authorList>
    </citation>
    <scope>NUCLEOTIDE SEQUENCE [LARGE SCALE GENOMIC DNA]</scope>
    <source>
        <strain evidence="3 4">NIH1004</strain>
    </source>
</reference>
<dbReference type="EMBL" id="QUQM01000009">
    <property type="protein sequence ID" value="KAA8641523.1"/>
    <property type="molecule type" value="Genomic_DNA"/>
</dbReference>
<dbReference type="RefSeq" id="XP_033420885.1">
    <property type="nucleotide sequence ID" value="XM_033576221.1"/>
</dbReference>
<feature type="domain" description="F-box" evidence="1">
    <location>
        <begin position="2"/>
        <end position="49"/>
    </location>
</feature>
<accession>A0A4S3J0L3</accession>
<dbReference type="GeneID" id="54334360"/>